<feature type="compositionally biased region" description="Low complexity" evidence="2">
    <location>
        <begin position="519"/>
        <end position="589"/>
    </location>
</feature>
<evidence type="ECO:0008006" key="5">
    <source>
        <dbReference type="Google" id="ProtNLM"/>
    </source>
</evidence>
<feature type="region of interest" description="Disordered" evidence="2">
    <location>
        <begin position="346"/>
        <end position="429"/>
    </location>
</feature>
<dbReference type="Proteomes" id="UP001162164">
    <property type="component" value="Unassembled WGS sequence"/>
</dbReference>
<reference evidence="3" key="1">
    <citation type="journal article" date="2023" name="Insect Mol. Biol.">
        <title>Genome sequencing provides insights into the evolution of gene families encoding plant cell wall-degrading enzymes in longhorned beetles.</title>
        <authorList>
            <person name="Shin N.R."/>
            <person name="Okamura Y."/>
            <person name="Kirsch R."/>
            <person name="Pauchet Y."/>
        </authorList>
    </citation>
    <scope>NUCLEOTIDE SEQUENCE</scope>
    <source>
        <strain evidence="3">MMC_N1</strain>
    </source>
</reference>
<proteinExistence type="predicted"/>
<dbReference type="InterPro" id="IPR013762">
    <property type="entry name" value="Integrase-like_cat_sf"/>
</dbReference>
<feature type="compositionally biased region" description="Polar residues" evidence="2">
    <location>
        <begin position="156"/>
        <end position="171"/>
    </location>
</feature>
<dbReference type="InterPro" id="IPR011010">
    <property type="entry name" value="DNA_brk_join_enz"/>
</dbReference>
<evidence type="ECO:0000313" key="3">
    <source>
        <dbReference type="EMBL" id="KAJ8977564.1"/>
    </source>
</evidence>
<dbReference type="EMBL" id="JAPWTJ010000530">
    <property type="protein sequence ID" value="KAJ8977564.1"/>
    <property type="molecule type" value="Genomic_DNA"/>
</dbReference>
<feature type="region of interest" description="Disordered" evidence="2">
    <location>
        <begin position="485"/>
        <end position="594"/>
    </location>
</feature>
<feature type="region of interest" description="Disordered" evidence="2">
    <location>
        <begin position="258"/>
        <end position="289"/>
    </location>
</feature>
<keyword evidence="1" id="KW-0233">DNA recombination</keyword>
<feature type="compositionally biased region" description="Acidic residues" evidence="2">
    <location>
        <begin position="724"/>
        <end position="734"/>
    </location>
</feature>
<keyword evidence="4" id="KW-1185">Reference proteome</keyword>
<dbReference type="Gene3D" id="1.10.443.10">
    <property type="entry name" value="Intergrase catalytic core"/>
    <property type="match status" value="1"/>
</dbReference>
<feature type="compositionally biased region" description="Polar residues" evidence="2">
    <location>
        <begin position="750"/>
        <end position="768"/>
    </location>
</feature>
<sequence length="983" mass="109944">MTKFTTGDIGETRERGNPKMKNSIKPFKLETVRNSLFLFFYCKLFEKRPFFDYIIPPPMSPKPGQSELFWARWLRKSTARSTATAGKSKTGRNLAANFREKDMATVEQRDTQTSGLATLPNTLDLYNDFKDDKDSDEESFHLPLLDCDDDLDSNTKEAASNNTGKDTDCQNAETEDDILNKFETTGTPDLDPKIEDKLLDELDEICGNDSEEKCTKQNVTETITSQKRGDEEVIGKSTNIENIPSELDELNPVKEFESQNKEPDEQTLNESCIESSLDTKSPCVTKEKEIKPECEEENDAVTKMHIRKEEINEEGTINSTDTDIIEIQDDGILDNFITIDELNDSKEDIDINNIKNSNDSDSKETVKERDVTTTKVPEEENGKPLQDTEIESTAEDKIVDFPEDETKNEDLHMEVDEPKTEINDTSKVETEDIAEVEQMEVENPDNATAVEIEHNAEAVESQNDTVTVVQDDDKIVDTQHDAKAIDAEGNEQNLKVQSNNQNTESEQNVQVDTSGFQNSSKSESVTIVSETTVPETTVSQSAVPKTTVSESVSETTASETTAAETTISETAASETTAPETTVPETTSEPELMDLDDSDIAEIEEKKCAESSDKVIESENMGVLEITDSDKQLETVDEEVEKSDTVDEEIKQIKTNSCSLEVEQPENSNDFNKNLDCEDLLDISVIRDADEDNASAIAENANDNQTSEKSDNDDQDEGSDKAENELDETDIDQDDTLLATEKEERMDFEDGNSSNLVYQDNTVSGNTSDSETKDDTDLKDSENENSISVLRETNKVNELNSDTDQTDNLRTESIDSDSQTLSLKSQDLSTDIEESASEAILGLVPQKCRVQYALLFERYEKWCHEKKIEDITNEKVLLAYFNELIPYKIANFLKLSNPKQYTGHCFRRSSTSILANAGADLLTVKRDGGWNSNAVAEGYIETSEEYNKKAPIKILGESTSSISQNKLDVCTTVNKKVNVFPIWR</sequence>
<protein>
    <recommendedName>
        <fullName evidence="5">Tyr recombinase domain-containing protein</fullName>
    </recommendedName>
</protein>
<name>A0ABQ9JI12_9CUCU</name>
<comment type="caution">
    <text evidence="3">The sequence shown here is derived from an EMBL/GenBank/DDBJ whole genome shotgun (WGS) entry which is preliminary data.</text>
</comment>
<evidence type="ECO:0000313" key="4">
    <source>
        <dbReference type="Proteomes" id="UP001162164"/>
    </source>
</evidence>
<evidence type="ECO:0000256" key="2">
    <source>
        <dbReference type="SAM" id="MobiDB-lite"/>
    </source>
</evidence>
<accession>A0ABQ9JI12</accession>
<feature type="compositionally biased region" description="Polar residues" evidence="2">
    <location>
        <begin position="266"/>
        <end position="279"/>
    </location>
</feature>
<feature type="compositionally biased region" description="Basic and acidic residues" evidence="2">
    <location>
        <begin position="705"/>
        <end position="723"/>
    </location>
</feature>
<feature type="compositionally biased region" description="Basic and acidic residues" evidence="2">
    <location>
        <begin position="769"/>
        <end position="781"/>
    </location>
</feature>
<feature type="region of interest" description="Disordered" evidence="2">
    <location>
        <begin position="148"/>
        <end position="171"/>
    </location>
</feature>
<feature type="compositionally biased region" description="Polar residues" evidence="2">
    <location>
        <begin position="795"/>
        <end position="805"/>
    </location>
</feature>
<feature type="region of interest" description="Disordered" evidence="2">
    <location>
        <begin position="628"/>
        <end position="647"/>
    </location>
</feature>
<organism evidence="3 4">
    <name type="scientific">Molorchus minor</name>
    <dbReference type="NCBI Taxonomy" id="1323400"/>
    <lineage>
        <taxon>Eukaryota</taxon>
        <taxon>Metazoa</taxon>
        <taxon>Ecdysozoa</taxon>
        <taxon>Arthropoda</taxon>
        <taxon>Hexapoda</taxon>
        <taxon>Insecta</taxon>
        <taxon>Pterygota</taxon>
        <taxon>Neoptera</taxon>
        <taxon>Endopterygota</taxon>
        <taxon>Coleoptera</taxon>
        <taxon>Polyphaga</taxon>
        <taxon>Cucujiformia</taxon>
        <taxon>Chrysomeloidea</taxon>
        <taxon>Cerambycidae</taxon>
        <taxon>Lamiinae</taxon>
        <taxon>Monochamini</taxon>
        <taxon>Molorchus</taxon>
    </lineage>
</organism>
<dbReference type="SUPFAM" id="SSF56349">
    <property type="entry name" value="DNA breaking-rejoining enzymes"/>
    <property type="match status" value="1"/>
</dbReference>
<evidence type="ECO:0000256" key="1">
    <source>
        <dbReference type="ARBA" id="ARBA00023172"/>
    </source>
</evidence>
<feature type="compositionally biased region" description="Low complexity" evidence="2">
    <location>
        <begin position="496"/>
        <end position="511"/>
    </location>
</feature>
<feature type="compositionally biased region" description="Basic and acidic residues" evidence="2">
    <location>
        <begin position="394"/>
        <end position="429"/>
    </location>
</feature>
<feature type="region of interest" description="Disordered" evidence="2">
    <location>
        <begin position="691"/>
        <end position="821"/>
    </location>
</feature>
<feature type="compositionally biased region" description="Basic and acidic residues" evidence="2">
    <location>
        <begin position="358"/>
        <end position="382"/>
    </location>
</feature>
<gene>
    <name evidence="3" type="ORF">NQ317_005412</name>
</gene>